<comment type="caution">
    <text evidence="2">The sequence shown here is derived from an EMBL/GenBank/DDBJ whole genome shotgun (WGS) entry which is preliminary data.</text>
</comment>
<dbReference type="AlphaFoldDB" id="A0A7Y6N1U5"/>
<dbReference type="EMBL" id="JAALDK010000003">
    <property type="protein sequence ID" value="NUY05568.1"/>
    <property type="molecule type" value="Genomic_DNA"/>
</dbReference>
<dbReference type="Proteomes" id="UP000594380">
    <property type="component" value="Unassembled WGS sequence"/>
</dbReference>
<organism evidence="2 3">
    <name type="scientific">Paraburkholderia youngii</name>
    <dbReference type="NCBI Taxonomy" id="2782701"/>
    <lineage>
        <taxon>Bacteria</taxon>
        <taxon>Pseudomonadati</taxon>
        <taxon>Pseudomonadota</taxon>
        <taxon>Betaproteobacteria</taxon>
        <taxon>Burkholderiales</taxon>
        <taxon>Burkholderiaceae</taxon>
        <taxon>Paraburkholderia</taxon>
    </lineage>
</organism>
<evidence type="ECO:0008006" key="4">
    <source>
        <dbReference type="Google" id="ProtNLM"/>
    </source>
</evidence>
<protein>
    <recommendedName>
        <fullName evidence="4">DUF1311 domain-containing protein</fullName>
    </recommendedName>
</protein>
<dbReference type="InterPro" id="IPR048087">
    <property type="entry name" value="VF_A0006-like"/>
</dbReference>
<sequence>MLKSVTRTCTLRTVFGLLGLLIMHPAFADGPSSYDDCMLVGLRDARSQGASNYIQRSCYALYRNSEMLLPREKAYYECILQNMPGAKERFAIMRINAICERRGQL</sequence>
<evidence type="ECO:0000256" key="1">
    <source>
        <dbReference type="SAM" id="SignalP"/>
    </source>
</evidence>
<accession>A0A7Y6N1U5</accession>
<name>A0A7Y6N1U5_9BURK</name>
<evidence type="ECO:0000313" key="2">
    <source>
        <dbReference type="EMBL" id="NUY05568.1"/>
    </source>
</evidence>
<feature type="chain" id="PRO_5031575631" description="DUF1311 domain-containing protein" evidence="1">
    <location>
        <begin position="29"/>
        <end position="105"/>
    </location>
</feature>
<proteinExistence type="predicted"/>
<dbReference type="NCBIfam" id="NF041602">
    <property type="entry name" value="VF_A0006_fam"/>
    <property type="match status" value="1"/>
</dbReference>
<gene>
    <name evidence="2" type="ORF">G5S42_39120</name>
</gene>
<keyword evidence="1" id="KW-0732">Signal</keyword>
<feature type="signal peptide" evidence="1">
    <location>
        <begin position="1"/>
        <end position="28"/>
    </location>
</feature>
<evidence type="ECO:0000313" key="3">
    <source>
        <dbReference type="Proteomes" id="UP000594380"/>
    </source>
</evidence>
<reference evidence="2 3" key="1">
    <citation type="submission" date="2020-02" db="EMBL/GenBank/DDBJ databases">
        <title>Paraburkholderia simonii sp. nov. and Paraburkholderia youngii sp. nov. Brazilian and Mexican Mimosa-associated rhizobia.</title>
        <authorList>
            <person name="Mavima L."/>
            <person name="Beukes C.W."/>
            <person name="Chan W.Y."/>
            <person name="Palmer M."/>
            <person name="De Meyer S.E."/>
            <person name="James E.K."/>
            <person name="Venter S.N."/>
            <person name="Steenkamp E.T."/>
        </authorList>
    </citation>
    <scope>NUCLEOTIDE SEQUENCE [LARGE SCALE GENOMIC DNA]</scope>
    <source>
        <strain evidence="2 3">JPY169</strain>
    </source>
</reference>